<dbReference type="Ensembl" id="ENSPKIT00000033901.1">
    <property type="protein sequence ID" value="ENSPKIP00000009789.1"/>
    <property type="gene ID" value="ENSPKIG00000024756.1"/>
</dbReference>
<organism evidence="1 2">
    <name type="scientific">Paramormyrops kingsleyae</name>
    <dbReference type="NCBI Taxonomy" id="1676925"/>
    <lineage>
        <taxon>Eukaryota</taxon>
        <taxon>Metazoa</taxon>
        <taxon>Chordata</taxon>
        <taxon>Craniata</taxon>
        <taxon>Vertebrata</taxon>
        <taxon>Euteleostomi</taxon>
        <taxon>Actinopterygii</taxon>
        <taxon>Neopterygii</taxon>
        <taxon>Teleostei</taxon>
        <taxon>Osteoglossocephala</taxon>
        <taxon>Osteoglossomorpha</taxon>
        <taxon>Osteoglossiformes</taxon>
        <taxon>Mormyridae</taxon>
        <taxon>Paramormyrops</taxon>
    </lineage>
</organism>
<dbReference type="AlphaFoldDB" id="A0A3B3QV57"/>
<dbReference type="GeneTree" id="ENSGT00940000177029"/>
<accession>A0A3B3QV57</accession>
<sequence length="122" mass="12965">MVPFAIIDLLIDGPGLRGARAHVQQQVQVAVQHFDSKEVHLEGLGPTGLFAGLGAAVAKEQQPIGFCGAEIEGYGTGPTGCPRAQSHKRLWCLESHGVQSGYALALEGYCPVHLHFGIPLLR</sequence>
<evidence type="ECO:0000313" key="1">
    <source>
        <dbReference type="Ensembl" id="ENSPKIP00000009789.1"/>
    </source>
</evidence>
<reference evidence="1" key="2">
    <citation type="submission" date="2025-09" db="UniProtKB">
        <authorList>
            <consortium name="Ensembl"/>
        </authorList>
    </citation>
    <scope>IDENTIFICATION</scope>
</reference>
<reference evidence="1" key="1">
    <citation type="submission" date="2025-08" db="UniProtKB">
        <authorList>
            <consortium name="Ensembl"/>
        </authorList>
    </citation>
    <scope>IDENTIFICATION</scope>
</reference>
<keyword evidence="2" id="KW-1185">Reference proteome</keyword>
<proteinExistence type="predicted"/>
<evidence type="ECO:0000313" key="2">
    <source>
        <dbReference type="Proteomes" id="UP000261540"/>
    </source>
</evidence>
<name>A0A3B3QV57_9TELE</name>
<dbReference type="Proteomes" id="UP000261540">
    <property type="component" value="Unplaced"/>
</dbReference>
<protein>
    <submittedName>
        <fullName evidence="1">Uncharacterized protein</fullName>
    </submittedName>
</protein>